<reference evidence="1 2" key="1">
    <citation type="submission" date="2019-06" db="EMBL/GenBank/DDBJ databases">
        <title>Sequencing the genomes of 1000 actinobacteria strains.</title>
        <authorList>
            <person name="Klenk H.-P."/>
        </authorList>
    </citation>
    <scope>NUCLEOTIDE SEQUENCE [LARGE SCALE GENOMIC DNA]</scope>
    <source>
        <strain evidence="1 2">DSM 19560</strain>
    </source>
</reference>
<dbReference type="InterPro" id="IPR043758">
    <property type="entry name" value="DUF5703"/>
</dbReference>
<gene>
    <name evidence="1" type="ORF">BKA23_1565</name>
</gene>
<accession>A0A561EAZ0</accession>
<keyword evidence="2" id="KW-1185">Reference proteome</keyword>
<organism evidence="1 2">
    <name type="scientific">Rudaeicoccus suwonensis</name>
    <dbReference type="NCBI Taxonomy" id="657409"/>
    <lineage>
        <taxon>Bacteria</taxon>
        <taxon>Bacillati</taxon>
        <taxon>Actinomycetota</taxon>
        <taxon>Actinomycetes</taxon>
        <taxon>Micrococcales</taxon>
        <taxon>Dermacoccaceae</taxon>
        <taxon>Rudaeicoccus</taxon>
    </lineage>
</organism>
<dbReference type="Proteomes" id="UP000318297">
    <property type="component" value="Unassembled WGS sequence"/>
</dbReference>
<name>A0A561EAZ0_9MICO</name>
<protein>
    <submittedName>
        <fullName evidence="1">Uncharacterized protein</fullName>
    </submittedName>
</protein>
<dbReference type="RefSeq" id="WP_145226971.1">
    <property type="nucleotide sequence ID" value="NZ_VIVQ01000001.1"/>
</dbReference>
<dbReference type="AlphaFoldDB" id="A0A561EAZ0"/>
<evidence type="ECO:0000313" key="2">
    <source>
        <dbReference type="Proteomes" id="UP000318297"/>
    </source>
</evidence>
<comment type="caution">
    <text evidence="1">The sequence shown here is derived from an EMBL/GenBank/DDBJ whole genome shotgun (WGS) entry which is preliminary data.</text>
</comment>
<proteinExistence type="predicted"/>
<dbReference type="Pfam" id="PF18963">
    <property type="entry name" value="DUF5703"/>
    <property type="match status" value="1"/>
</dbReference>
<evidence type="ECO:0000313" key="1">
    <source>
        <dbReference type="EMBL" id="TWE12747.1"/>
    </source>
</evidence>
<dbReference type="OrthoDB" id="3481802at2"/>
<dbReference type="EMBL" id="VIVQ01000001">
    <property type="protein sequence ID" value="TWE12747.1"/>
    <property type="molecule type" value="Genomic_DNA"/>
</dbReference>
<sequence length="61" mass="7365">MTEYEFRVLTFPRDTSRADVRQALTDHAEYGHWELARTRVYMGGARRVWLRRRIIRVARTA</sequence>